<keyword evidence="3 9" id="KW-1003">Cell membrane</keyword>
<dbReference type="InterPro" id="IPR006312">
    <property type="entry name" value="TatA/E"/>
</dbReference>
<accession>A0ABU0L704</accession>
<evidence type="ECO:0000256" key="5">
    <source>
        <dbReference type="ARBA" id="ARBA00022927"/>
    </source>
</evidence>
<keyword evidence="4 9" id="KW-0812">Transmembrane</keyword>
<feature type="region of interest" description="Disordered" evidence="10">
    <location>
        <begin position="46"/>
        <end position="92"/>
    </location>
</feature>
<organism evidence="11 12">
    <name type="scientific">Paenibacillus brasilensis</name>
    <dbReference type="NCBI Taxonomy" id="128574"/>
    <lineage>
        <taxon>Bacteria</taxon>
        <taxon>Bacillati</taxon>
        <taxon>Bacillota</taxon>
        <taxon>Bacilli</taxon>
        <taxon>Bacillales</taxon>
        <taxon>Paenibacillaceae</taxon>
        <taxon>Paenibacillus</taxon>
    </lineage>
</organism>
<keyword evidence="12" id="KW-1185">Reference proteome</keyword>
<gene>
    <name evidence="9" type="primary">tatA</name>
    <name evidence="11" type="ORF">QOZ95_005279</name>
</gene>
<keyword evidence="7 9" id="KW-0811">Translocation</keyword>
<comment type="caution">
    <text evidence="11">The sequence shown here is derived from an EMBL/GenBank/DDBJ whole genome shotgun (WGS) entry which is preliminary data.</text>
</comment>
<dbReference type="NCBIfam" id="NF011430">
    <property type="entry name" value="PRK14861.1"/>
    <property type="match status" value="1"/>
</dbReference>
<dbReference type="NCBIfam" id="TIGR01411">
    <property type="entry name" value="tatAE"/>
    <property type="match status" value="1"/>
</dbReference>
<protein>
    <recommendedName>
        <fullName evidence="9">Sec-independent protein translocase protein TatA</fullName>
    </recommendedName>
</protein>
<dbReference type="PRINTS" id="PR01506">
    <property type="entry name" value="TATBPROTEIN"/>
</dbReference>
<evidence type="ECO:0000256" key="8">
    <source>
        <dbReference type="ARBA" id="ARBA00023136"/>
    </source>
</evidence>
<comment type="subcellular location">
    <subcellularLocation>
        <location evidence="1 9">Cell membrane</location>
        <topology evidence="1 9">Single-pass membrane protein</topology>
    </subcellularLocation>
</comment>
<dbReference type="Pfam" id="PF02416">
    <property type="entry name" value="TatA_B_E"/>
    <property type="match status" value="1"/>
</dbReference>
<comment type="subunit">
    <text evidence="9">Forms a complex with TatC.</text>
</comment>
<evidence type="ECO:0000313" key="11">
    <source>
        <dbReference type="EMBL" id="MDQ0497078.1"/>
    </source>
</evidence>
<dbReference type="PANTHER" id="PTHR42982:SF1">
    <property type="entry name" value="SEC-INDEPENDENT PROTEIN TRANSLOCASE PROTEIN TATA"/>
    <property type="match status" value="1"/>
</dbReference>
<dbReference type="Gene3D" id="1.20.5.3310">
    <property type="match status" value="1"/>
</dbReference>
<evidence type="ECO:0000256" key="6">
    <source>
        <dbReference type="ARBA" id="ARBA00022989"/>
    </source>
</evidence>
<keyword evidence="8 9" id="KW-0472">Membrane</keyword>
<dbReference type="RefSeq" id="WP_152381706.1">
    <property type="nucleotide sequence ID" value="NZ_CP045298.1"/>
</dbReference>
<evidence type="ECO:0000313" key="12">
    <source>
        <dbReference type="Proteomes" id="UP001242811"/>
    </source>
</evidence>
<evidence type="ECO:0000256" key="1">
    <source>
        <dbReference type="ARBA" id="ARBA00004162"/>
    </source>
</evidence>
<dbReference type="PANTHER" id="PTHR42982">
    <property type="entry name" value="SEC-INDEPENDENT PROTEIN TRANSLOCASE PROTEIN TATA"/>
    <property type="match status" value="1"/>
</dbReference>
<evidence type="ECO:0000256" key="2">
    <source>
        <dbReference type="ARBA" id="ARBA00022448"/>
    </source>
</evidence>
<name>A0ABU0L704_9BACL</name>
<comment type="similarity">
    <text evidence="9">Belongs to the TatA/E family.</text>
</comment>
<proteinExistence type="inferred from homology"/>
<comment type="function">
    <text evidence="9">Part of the twin-arginine translocation (Tat) system that transports large folded proteins containing a characteristic twin-arginine motif in their signal peptide across membranes. TatA could form the protein-conducting channel of the Tat system.</text>
</comment>
<evidence type="ECO:0000256" key="10">
    <source>
        <dbReference type="SAM" id="MobiDB-lite"/>
    </source>
</evidence>
<keyword evidence="5 9" id="KW-0653">Protein transport</keyword>
<evidence type="ECO:0000256" key="7">
    <source>
        <dbReference type="ARBA" id="ARBA00023010"/>
    </source>
</evidence>
<sequence>MPHIGFGELVVILVIALIVFGPGKLPSVGGAIGKAFSEFRKASKELTGEGANSSAANEPSKELTGEGANSSAANEPVPVQAAVSQETNEVKS</sequence>
<evidence type="ECO:0000256" key="4">
    <source>
        <dbReference type="ARBA" id="ARBA00022692"/>
    </source>
</evidence>
<feature type="transmembrane region" description="Helical" evidence="9">
    <location>
        <begin position="6"/>
        <end position="25"/>
    </location>
</feature>
<dbReference type="HAMAP" id="MF_00236">
    <property type="entry name" value="TatA_E"/>
    <property type="match status" value="1"/>
</dbReference>
<keyword evidence="6 9" id="KW-1133">Transmembrane helix</keyword>
<dbReference type="EMBL" id="JAUSWA010000052">
    <property type="protein sequence ID" value="MDQ0497078.1"/>
    <property type="molecule type" value="Genomic_DNA"/>
</dbReference>
<keyword evidence="2 9" id="KW-0813">Transport</keyword>
<reference evidence="11 12" key="1">
    <citation type="submission" date="2023-07" db="EMBL/GenBank/DDBJ databases">
        <title>Genomic Encyclopedia of Type Strains, Phase IV (KMG-IV): sequencing the most valuable type-strain genomes for metagenomic binning, comparative biology and taxonomic classification.</title>
        <authorList>
            <person name="Goeker M."/>
        </authorList>
    </citation>
    <scope>NUCLEOTIDE SEQUENCE [LARGE SCALE GENOMIC DNA]</scope>
    <source>
        <strain evidence="11 12">DSM 14914</strain>
    </source>
</reference>
<evidence type="ECO:0000256" key="9">
    <source>
        <dbReference type="HAMAP-Rule" id="MF_00236"/>
    </source>
</evidence>
<evidence type="ECO:0000256" key="3">
    <source>
        <dbReference type="ARBA" id="ARBA00022475"/>
    </source>
</evidence>
<dbReference type="InterPro" id="IPR003369">
    <property type="entry name" value="TatA/B/E"/>
</dbReference>
<dbReference type="Proteomes" id="UP001242811">
    <property type="component" value="Unassembled WGS sequence"/>
</dbReference>
<feature type="compositionally biased region" description="Polar residues" evidence="10">
    <location>
        <begin position="82"/>
        <end position="92"/>
    </location>
</feature>